<evidence type="ECO:0000256" key="3">
    <source>
        <dbReference type="ARBA" id="ARBA00012181"/>
    </source>
</evidence>
<dbReference type="InterPro" id="IPR000294">
    <property type="entry name" value="GLA_domain"/>
</dbReference>
<dbReference type="PROSITE" id="PS00022">
    <property type="entry name" value="EGF_1"/>
    <property type="match status" value="2"/>
</dbReference>
<dbReference type="AlphaFoldDB" id="A0A7J6DIN2"/>
<keyword evidence="5" id="KW-0964">Secreted</keyword>
<evidence type="ECO:0000256" key="13">
    <source>
        <dbReference type="ARBA" id="ARBA00023180"/>
    </source>
</evidence>
<dbReference type="SMART" id="SM00069">
    <property type="entry name" value="GLA"/>
    <property type="match status" value="2"/>
</dbReference>
<dbReference type="FunFam" id="2.40.10.10:FF:000166">
    <property type="entry name" value="Trypsin"/>
    <property type="match status" value="1"/>
</dbReference>
<dbReference type="InterPro" id="IPR050442">
    <property type="entry name" value="Peptidase_S1_coag_factors"/>
</dbReference>
<keyword evidence="15" id="KW-0720">Serine protease</keyword>
<dbReference type="InterPro" id="IPR001254">
    <property type="entry name" value="Trypsin_dom"/>
</dbReference>
<dbReference type="FunFam" id="2.40.10.10:FF:000013">
    <property type="entry name" value="Coagulation factor X"/>
    <property type="match status" value="1"/>
</dbReference>
<dbReference type="FunFam" id="2.10.25.10:FF:000255">
    <property type="entry name" value="Sushi, nidogen and EGF-like domains 1"/>
    <property type="match status" value="1"/>
</dbReference>
<dbReference type="Gene3D" id="2.40.10.10">
    <property type="entry name" value="Trypsin-like serine proteases"/>
    <property type="match status" value="4"/>
</dbReference>
<comment type="caution">
    <text evidence="14">Lacks conserved residue(s) required for the propagation of feature annotation.</text>
</comment>
<proteinExistence type="predicted"/>
<dbReference type="InterPro" id="IPR001881">
    <property type="entry name" value="EGF-like_Ca-bd_dom"/>
</dbReference>
<comment type="caution">
    <text evidence="20">The sequence shown here is derived from an EMBL/GenBank/DDBJ whole genome shotgun (WGS) entry which is preliminary data.</text>
</comment>
<dbReference type="EMBL" id="JAAMOB010000001">
    <property type="protein sequence ID" value="KAF4119186.1"/>
    <property type="molecule type" value="Genomic_DNA"/>
</dbReference>
<dbReference type="Gene3D" id="2.10.25.10">
    <property type="entry name" value="Laminin"/>
    <property type="match status" value="4"/>
</dbReference>
<dbReference type="PROSITE" id="PS50998">
    <property type="entry name" value="GLA_2"/>
    <property type="match status" value="2"/>
</dbReference>
<feature type="domain" description="EGF-like" evidence="17">
    <location>
        <begin position="83"/>
        <end position="119"/>
    </location>
</feature>
<evidence type="ECO:0000256" key="9">
    <source>
        <dbReference type="ARBA" id="ARBA00022737"/>
    </source>
</evidence>
<feature type="chain" id="PRO_5029715324" description="coagulation factor Xa" evidence="16">
    <location>
        <begin position="20"/>
        <end position="912"/>
    </location>
</feature>
<evidence type="ECO:0000256" key="10">
    <source>
        <dbReference type="ARBA" id="ARBA00022801"/>
    </source>
</evidence>
<dbReference type="SUPFAM" id="SSF57196">
    <property type="entry name" value="EGF/Laminin"/>
    <property type="match status" value="2"/>
</dbReference>
<evidence type="ECO:0000259" key="19">
    <source>
        <dbReference type="PROSITE" id="PS50998"/>
    </source>
</evidence>
<evidence type="ECO:0000256" key="4">
    <source>
        <dbReference type="ARBA" id="ARBA00022479"/>
    </source>
</evidence>
<evidence type="ECO:0000256" key="14">
    <source>
        <dbReference type="PROSITE-ProRule" id="PRU00076"/>
    </source>
</evidence>
<keyword evidence="11" id="KW-0106">Calcium</keyword>
<dbReference type="EC" id="3.4.21.6" evidence="3"/>
<dbReference type="SMART" id="SM00020">
    <property type="entry name" value="Tryp_SPc"/>
    <property type="match status" value="2"/>
</dbReference>
<dbReference type="CDD" id="cd00190">
    <property type="entry name" value="Tryp_SPc"/>
    <property type="match status" value="2"/>
</dbReference>
<feature type="signal peptide" evidence="16">
    <location>
        <begin position="1"/>
        <end position="19"/>
    </location>
</feature>
<dbReference type="PROSITE" id="PS00011">
    <property type="entry name" value="GLA_1"/>
    <property type="match status" value="2"/>
</dbReference>
<dbReference type="Pfam" id="PF00008">
    <property type="entry name" value="EGF"/>
    <property type="match status" value="2"/>
</dbReference>
<keyword evidence="6 14" id="KW-0245">EGF-like domain</keyword>
<keyword evidence="7 15" id="KW-0645">Protease</keyword>
<dbReference type="InterPro" id="IPR000742">
    <property type="entry name" value="EGF"/>
</dbReference>
<dbReference type="FunFam" id="2.10.25.10:FF:000162">
    <property type="entry name" value="Coagulation factor X (Predicted)"/>
    <property type="match status" value="1"/>
</dbReference>
<feature type="domain" description="EGF-like" evidence="17">
    <location>
        <begin position="494"/>
        <end position="530"/>
    </location>
</feature>
<evidence type="ECO:0000256" key="6">
    <source>
        <dbReference type="ARBA" id="ARBA00022536"/>
    </source>
</evidence>
<evidence type="ECO:0000313" key="21">
    <source>
        <dbReference type="Proteomes" id="UP000579812"/>
    </source>
</evidence>
<dbReference type="PROSITE" id="PS00135">
    <property type="entry name" value="TRYPSIN_SER"/>
    <property type="match status" value="1"/>
</dbReference>
<dbReference type="InterPro" id="IPR035972">
    <property type="entry name" value="GLA-like_dom_SF"/>
</dbReference>
<dbReference type="GO" id="GO:0006508">
    <property type="term" value="P:proteolysis"/>
    <property type="evidence" value="ECO:0007669"/>
    <property type="project" value="UniProtKB-KW"/>
</dbReference>
<dbReference type="InterPro" id="IPR033116">
    <property type="entry name" value="TRYPSIN_SER"/>
</dbReference>
<reference evidence="20 21" key="1">
    <citation type="submission" date="2020-04" db="EMBL/GenBank/DDBJ databases">
        <title>Chromosome-level genome assembly of a cyprinid fish Onychostoma macrolepis by integration of Nanopore Sequencing, Bionano and Hi-C technology.</title>
        <authorList>
            <person name="Wang D."/>
        </authorList>
    </citation>
    <scope>NUCLEOTIDE SEQUENCE [LARGE SCALE GENOMIC DNA]</scope>
    <source>
        <strain evidence="20">SWU-2019</strain>
        <tissue evidence="20">Muscle</tissue>
    </source>
</reference>
<dbReference type="FunFam" id="4.10.740.10:FF:000001">
    <property type="entry name" value="vitamin K-dependent protein S"/>
    <property type="match status" value="2"/>
</dbReference>
<dbReference type="InterPro" id="IPR017857">
    <property type="entry name" value="Coagulation_fac-like_Gla_dom"/>
</dbReference>
<dbReference type="Pfam" id="PF00594">
    <property type="entry name" value="Gla"/>
    <property type="match status" value="2"/>
</dbReference>
<dbReference type="GO" id="GO:0005615">
    <property type="term" value="C:extracellular space"/>
    <property type="evidence" value="ECO:0007669"/>
    <property type="project" value="TreeGrafter"/>
</dbReference>
<feature type="domain" description="Gla" evidence="19">
    <location>
        <begin position="37"/>
        <end position="83"/>
    </location>
</feature>
<feature type="domain" description="Peptidase S1" evidence="18">
    <location>
        <begin position="653"/>
        <end position="885"/>
    </location>
</feature>
<dbReference type="Gene3D" id="4.10.740.10">
    <property type="entry name" value="Coagulation Factor IX"/>
    <property type="match status" value="2"/>
</dbReference>
<evidence type="ECO:0000256" key="16">
    <source>
        <dbReference type="SAM" id="SignalP"/>
    </source>
</evidence>
<dbReference type="GO" id="GO:0004252">
    <property type="term" value="F:serine-type endopeptidase activity"/>
    <property type="evidence" value="ECO:0007669"/>
    <property type="project" value="UniProtKB-EC"/>
</dbReference>
<dbReference type="PROSITE" id="PS50240">
    <property type="entry name" value="TRYPSIN_DOM"/>
    <property type="match status" value="2"/>
</dbReference>
<evidence type="ECO:0000256" key="5">
    <source>
        <dbReference type="ARBA" id="ARBA00022525"/>
    </source>
</evidence>
<evidence type="ECO:0000256" key="1">
    <source>
        <dbReference type="ARBA" id="ARBA00001239"/>
    </source>
</evidence>
<feature type="disulfide bond" evidence="14">
    <location>
        <begin position="109"/>
        <end position="118"/>
    </location>
</feature>
<keyword evidence="21" id="KW-1185">Reference proteome</keyword>
<keyword evidence="13" id="KW-0325">Glycoprotein</keyword>
<dbReference type="PROSITE" id="PS01186">
    <property type="entry name" value="EGF_2"/>
    <property type="match status" value="2"/>
</dbReference>
<dbReference type="InterPro" id="IPR043504">
    <property type="entry name" value="Peptidase_S1_PA_chymotrypsin"/>
</dbReference>
<dbReference type="Proteomes" id="UP000579812">
    <property type="component" value="Unassembled WGS sequence"/>
</dbReference>
<feature type="domain" description="Peptidase S1" evidence="18">
    <location>
        <begin position="187"/>
        <end position="420"/>
    </location>
</feature>
<evidence type="ECO:0000313" key="20">
    <source>
        <dbReference type="EMBL" id="KAF4119186.1"/>
    </source>
</evidence>
<evidence type="ECO:0000259" key="18">
    <source>
        <dbReference type="PROSITE" id="PS50240"/>
    </source>
</evidence>
<dbReference type="Pfam" id="PF14670">
    <property type="entry name" value="FXa_inhibition"/>
    <property type="match status" value="2"/>
</dbReference>
<dbReference type="CDD" id="cd00054">
    <property type="entry name" value="EGF_CA"/>
    <property type="match status" value="2"/>
</dbReference>
<sequence length="912" mass="101653">MNTLAVVFLCVLIFRGSGGVFLDKDGASSLLQRVRRANSGFLEEMKRGNLERECIEEICDYEEAREVFEDDTKTKQFWLSYSDKEPCLTNPCKNNGTCIYLANTYYCLCLEGFEGKYCEKGFEETLKCQYVNGGCEQFCDASEPRRKCSCAAGYALGADGISCVAEVEYPCGKVPLQRNTVDSQKQIVGGIHCPRGHCPWQVLIDYDGEGLCGAALLDDNWVVTAAHCVHQKDMKRLKVITGDHDLDVMDGSEEAYDVARVVIHENYDPVSLDSNLALLQLRGEPKRSAYAVPVCLPTPQLAQNELAFVRFHTLSGWSKRTAGDNIHRSKGLEAPSSSTLQRLAVPLMPTAHCAEKSGVNITANMFCAGYAEGSQESCRGHDGSPLVTRYEGTSFLTGVVSWGKGCDQPGTMSWVFWNFLCLFLIHCVSSEVFLHSRDASQVLSRRRRANTMFEELKKGNMERECVEERCSYEEAREIFEDVKKTDDFWSKYVDGDACLSRPCLNGGECKDAIGPYTCYCQQGFKGYNCEIAIPALCESENGGCDHFCRVEKNNVACSCAKGYELANNEKSCQSQDPFKCGAVHPQKTRSILNNIHINNTENEEETTDEPVVDATNPPGNETSSMFGLPEPKILGQVEEEAILPESSSRKQRIVNGMECLPGDCPWQALLISEDNIGFCGGTILNEYIVLSAAHCMNQSLSTRVVVGEFDTLVNEGREVTHDVDEILIHKNYMAETYHNDIALIKLSRPIRFSRFIIPACLPEREFAERVLMLQEDGLVSGFGRVREGGLQSTVLQKLTVPYVDRAKCIESSKFKISTRMFCAGYDQEEKDACQGDSGGPHVTRYKSTWFVTGVVSWGEGCARKGKYGVYTQVSKYISWIHNAMAKVMPQMEASIKPKAKRELLRKTPVRRV</sequence>
<dbReference type="SUPFAM" id="SSF50494">
    <property type="entry name" value="Trypsin-like serine proteases"/>
    <property type="match status" value="2"/>
</dbReference>
<comment type="subcellular location">
    <subcellularLocation>
        <location evidence="2">Secreted</location>
    </subcellularLocation>
</comment>
<keyword evidence="9" id="KW-0677">Repeat</keyword>
<dbReference type="InterPro" id="IPR018114">
    <property type="entry name" value="TRYPSIN_HIS"/>
</dbReference>
<dbReference type="SMART" id="SM00179">
    <property type="entry name" value="EGF_CA"/>
    <property type="match status" value="2"/>
</dbReference>
<dbReference type="PANTHER" id="PTHR24278:SF28">
    <property type="entry name" value="COAGULATION FACTOR X"/>
    <property type="match status" value="1"/>
</dbReference>
<keyword evidence="12 14" id="KW-1015">Disulfide bond</keyword>
<evidence type="ECO:0000256" key="11">
    <source>
        <dbReference type="ARBA" id="ARBA00022837"/>
    </source>
</evidence>
<dbReference type="PRINTS" id="PR00722">
    <property type="entry name" value="CHYMOTRYPSIN"/>
</dbReference>
<dbReference type="GO" id="GO:0005509">
    <property type="term" value="F:calcium ion binding"/>
    <property type="evidence" value="ECO:0007669"/>
    <property type="project" value="InterPro"/>
</dbReference>
<dbReference type="InterPro" id="IPR009003">
    <property type="entry name" value="Peptidase_S1_PA"/>
</dbReference>
<dbReference type="Pfam" id="PF00089">
    <property type="entry name" value="Trypsin"/>
    <property type="match status" value="2"/>
</dbReference>
<evidence type="ECO:0000256" key="15">
    <source>
        <dbReference type="RuleBase" id="RU363034"/>
    </source>
</evidence>
<feature type="disulfide bond" evidence="14">
    <location>
        <begin position="520"/>
        <end position="529"/>
    </location>
</feature>
<protein>
    <recommendedName>
        <fullName evidence="3">coagulation factor Xa</fullName>
        <ecNumber evidence="3">3.4.21.6</ecNumber>
    </recommendedName>
</protein>
<dbReference type="PROSITE" id="PS50026">
    <property type="entry name" value="EGF_3"/>
    <property type="match status" value="2"/>
</dbReference>
<keyword evidence="10 15" id="KW-0378">Hydrolase</keyword>
<evidence type="ECO:0000256" key="12">
    <source>
        <dbReference type="ARBA" id="ARBA00023157"/>
    </source>
</evidence>
<feature type="domain" description="Gla" evidence="19">
    <location>
        <begin position="448"/>
        <end position="494"/>
    </location>
</feature>
<dbReference type="InterPro" id="IPR001314">
    <property type="entry name" value="Peptidase_S1A"/>
</dbReference>
<dbReference type="PANTHER" id="PTHR24278">
    <property type="entry name" value="COAGULATION FACTOR"/>
    <property type="match status" value="1"/>
</dbReference>
<accession>A0A7J6DIN2</accession>
<dbReference type="InterPro" id="IPR000152">
    <property type="entry name" value="EGF-type_Asp/Asn_hydroxyl_site"/>
</dbReference>
<dbReference type="PROSITE" id="PS00010">
    <property type="entry name" value="ASX_HYDROXYL"/>
    <property type="match status" value="1"/>
</dbReference>
<evidence type="ECO:0000256" key="2">
    <source>
        <dbReference type="ARBA" id="ARBA00004613"/>
    </source>
</evidence>
<name>A0A7J6DIN2_9TELE</name>
<evidence type="ECO:0000256" key="8">
    <source>
        <dbReference type="ARBA" id="ARBA00022729"/>
    </source>
</evidence>
<dbReference type="PROSITE" id="PS00134">
    <property type="entry name" value="TRYPSIN_HIS"/>
    <property type="match status" value="2"/>
</dbReference>
<gene>
    <name evidence="20" type="ORF">G5714_001237</name>
</gene>
<keyword evidence="4" id="KW-0301">Gamma-carboxyglutamic acid</keyword>
<dbReference type="SUPFAM" id="SSF57630">
    <property type="entry name" value="GLA-domain"/>
    <property type="match status" value="2"/>
</dbReference>
<evidence type="ECO:0000259" key="17">
    <source>
        <dbReference type="PROSITE" id="PS50026"/>
    </source>
</evidence>
<organism evidence="20 21">
    <name type="scientific">Onychostoma macrolepis</name>
    <dbReference type="NCBI Taxonomy" id="369639"/>
    <lineage>
        <taxon>Eukaryota</taxon>
        <taxon>Metazoa</taxon>
        <taxon>Chordata</taxon>
        <taxon>Craniata</taxon>
        <taxon>Vertebrata</taxon>
        <taxon>Euteleostomi</taxon>
        <taxon>Actinopterygii</taxon>
        <taxon>Neopterygii</taxon>
        <taxon>Teleostei</taxon>
        <taxon>Ostariophysi</taxon>
        <taxon>Cypriniformes</taxon>
        <taxon>Cyprinidae</taxon>
        <taxon>Acrossocheilinae</taxon>
        <taxon>Onychostoma</taxon>
    </lineage>
</organism>
<evidence type="ECO:0000256" key="7">
    <source>
        <dbReference type="ARBA" id="ARBA00022670"/>
    </source>
</evidence>
<keyword evidence="8 16" id="KW-0732">Signal</keyword>
<comment type="catalytic activity">
    <reaction evidence="1">
        <text>Selective cleavage of Arg-|-Thr and then Arg-|-Ile bonds in prothrombin to form thrombin.</text>
        <dbReference type="EC" id="3.4.21.6"/>
    </reaction>
</comment>
<dbReference type="SMART" id="SM00181">
    <property type="entry name" value="EGF"/>
    <property type="match status" value="4"/>
</dbReference>
<dbReference type="PRINTS" id="PR00001">
    <property type="entry name" value="GLABLOOD"/>
</dbReference>